<keyword evidence="1" id="KW-0472">Membrane</keyword>
<evidence type="ECO:0000256" key="1">
    <source>
        <dbReference type="SAM" id="Phobius"/>
    </source>
</evidence>
<organism evidence="2 3">
    <name type="scientific">Salix koriyanagi</name>
    <dbReference type="NCBI Taxonomy" id="2511006"/>
    <lineage>
        <taxon>Eukaryota</taxon>
        <taxon>Viridiplantae</taxon>
        <taxon>Streptophyta</taxon>
        <taxon>Embryophyta</taxon>
        <taxon>Tracheophyta</taxon>
        <taxon>Spermatophyta</taxon>
        <taxon>Magnoliopsida</taxon>
        <taxon>eudicotyledons</taxon>
        <taxon>Gunneridae</taxon>
        <taxon>Pentapetalae</taxon>
        <taxon>rosids</taxon>
        <taxon>fabids</taxon>
        <taxon>Malpighiales</taxon>
        <taxon>Salicaceae</taxon>
        <taxon>Saliceae</taxon>
        <taxon>Salix</taxon>
    </lineage>
</organism>
<reference evidence="2" key="2">
    <citation type="journal article" date="2023" name="Int. J. Mol. Sci.">
        <title>De Novo Assembly and Annotation of 11 Diverse Shrub Willow (Salix) Genomes Reveals Novel Gene Organization in Sex-Linked Regions.</title>
        <authorList>
            <person name="Hyden B."/>
            <person name="Feng K."/>
            <person name="Yates T.B."/>
            <person name="Jawdy S."/>
            <person name="Cereghino C."/>
            <person name="Smart L.B."/>
            <person name="Muchero W."/>
        </authorList>
    </citation>
    <scope>NUCLEOTIDE SEQUENCE</scope>
    <source>
        <tissue evidence="2">Shoot tip</tissue>
    </source>
</reference>
<dbReference type="EMBL" id="JAPFFM010000009">
    <property type="protein sequence ID" value="KAJ6747057.1"/>
    <property type="molecule type" value="Genomic_DNA"/>
</dbReference>
<dbReference type="AlphaFoldDB" id="A0A9Q0ZUJ2"/>
<reference evidence="2" key="1">
    <citation type="submission" date="2022-11" db="EMBL/GenBank/DDBJ databases">
        <authorList>
            <person name="Hyden B.L."/>
            <person name="Feng K."/>
            <person name="Yates T."/>
            <person name="Jawdy S."/>
            <person name="Smart L.B."/>
            <person name="Muchero W."/>
        </authorList>
    </citation>
    <scope>NUCLEOTIDE SEQUENCE</scope>
    <source>
        <tissue evidence="2">Shoot tip</tissue>
    </source>
</reference>
<keyword evidence="3" id="KW-1185">Reference proteome</keyword>
<accession>A0A9Q0ZUJ2</accession>
<evidence type="ECO:0000313" key="3">
    <source>
        <dbReference type="Proteomes" id="UP001151752"/>
    </source>
</evidence>
<keyword evidence="1" id="KW-0812">Transmembrane</keyword>
<sequence length="119" mass="13316">MKSEHKVIENSKDITIQKHKRFPNITLQYLHDRQLINVSMCAPSAFHVPTSLLPSQSLAAPLVFRTLIIIIIIIIITIQTMHQIKLPYTNSLHTNTCTASIFDQLAPCLGLSSDTSHAL</sequence>
<name>A0A9Q0ZUJ2_9ROSI</name>
<keyword evidence="1" id="KW-1133">Transmembrane helix</keyword>
<proteinExistence type="predicted"/>
<comment type="caution">
    <text evidence="2">The sequence shown here is derived from an EMBL/GenBank/DDBJ whole genome shotgun (WGS) entry which is preliminary data.</text>
</comment>
<gene>
    <name evidence="2" type="ORF">OIU74_029512</name>
</gene>
<protein>
    <submittedName>
        <fullName evidence="2">Uncharacterized protein</fullName>
    </submittedName>
</protein>
<dbReference type="Proteomes" id="UP001151752">
    <property type="component" value="Chromosome 6"/>
</dbReference>
<evidence type="ECO:0000313" key="2">
    <source>
        <dbReference type="EMBL" id="KAJ6747057.1"/>
    </source>
</evidence>
<feature type="transmembrane region" description="Helical" evidence="1">
    <location>
        <begin position="58"/>
        <end position="78"/>
    </location>
</feature>